<comment type="caution">
    <text evidence="6">The sequence shown here is derived from an EMBL/GenBank/DDBJ whole genome shotgun (WGS) entry which is preliminary data.</text>
</comment>
<keyword evidence="4 6" id="KW-0067">ATP-binding</keyword>
<evidence type="ECO:0000259" key="5">
    <source>
        <dbReference type="PROSITE" id="PS50893"/>
    </source>
</evidence>
<dbReference type="Pfam" id="PF00005">
    <property type="entry name" value="ABC_tran"/>
    <property type="match status" value="1"/>
</dbReference>
<dbReference type="InterPro" id="IPR003593">
    <property type="entry name" value="AAA+_ATPase"/>
</dbReference>
<dbReference type="Gene3D" id="3.40.50.300">
    <property type="entry name" value="P-loop containing nucleotide triphosphate hydrolases"/>
    <property type="match status" value="1"/>
</dbReference>
<dbReference type="PROSITE" id="PS50893">
    <property type="entry name" value="ABC_TRANSPORTER_2"/>
    <property type="match status" value="1"/>
</dbReference>
<evidence type="ECO:0000313" key="7">
    <source>
        <dbReference type="Proteomes" id="UP001375743"/>
    </source>
</evidence>
<accession>A0ABU8Y090</accession>
<dbReference type="Proteomes" id="UP001375743">
    <property type="component" value="Unassembled WGS sequence"/>
</dbReference>
<sequence length="317" mass="34492">MTEMVRLDRLAKRFGPVHAVEEVSFTVERGEVLGFLGPNGAGKSTTMRMLTGFLAPTSGTASVLGHDVVEDPIEAKRRIGYLPEGAPLYGDMTVLAFLRFIAEMRGLEGAQGRQRLDAAIARTQLEEVVHRPIETLSKGFKRRVGIAQAIMHDPPVLVLDEPTDGLDPNQKHGVRQLIGEMAEDKAIIISTHILEEVEAICTRAVVIARGRVVADERPDALKRRSRYHNAVRLTLNANLQPVLQPRLMALPGVRGVETVGAVNGVATLLALPEPGRDIGHPIADLIRESGVAVDELVVEQGRLDDVFRDLTMASSAH</sequence>
<name>A0ABU8Y090_9PROT</name>
<proteinExistence type="inferred from homology"/>
<dbReference type="InterPro" id="IPR003439">
    <property type="entry name" value="ABC_transporter-like_ATP-bd"/>
</dbReference>
<reference evidence="6 7" key="1">
    <citation type="submission" date="2024-01" db="EMBL/GenBank/DDBJ databases">
        <title>Multi-omics insights into the function and evolution of sodium benzoate biodegradation pathways in Benzoatithermus flavus gen. nov., sp. nov. from hot spring.</title>
        <authorList>
            <person name="Hu C.-J."/>
            <person name="Li W.-J."/>
        </authorList>
    </citation>
    <scope>NUCLEOTIDE SEQUENCE [LARGE SCALE GENOMIC DNA]</scope>
    <source>
        <strain evidence="6 7">SYSU G07066</strain>
    </source>
</reference>
<protein>
    <submittedName>
        <fullName evidence="6">ABC transporter ATP-binding protein</fullName>
    </submittedName>
</protein>
<evidence type="ECO:0000256" key="2">
    <source>
        <dbReference type="ARBA" id="ARBA00022448"/>
    </source>
</evidence>
<dbReference type="CDD" id="cd03230">
    <property type="entry name" value="ABC_DR_subfamily_A"/>
    <property type="match status" value="1"/>
</dbReference>
<organism evidence="6 7">
    <name type="scientific">Benzoatithermus flavus</name>
    <dbReference type="NCBI Taxonomy" id="3108223"/>
    <lineage>
        <taxon>Bacteria</taxon>
        <taxon>Pseudomonadati</taxon>
        <taxon>Pseudomonadota</taxon>
        <taxon>Alphaproteobacteria</taxon>
        <taxon>Geminicoccales</taxon>
        <taxon>Geminicoccaceae</taxon>
        <taxon>Benzoatithermus</taxon>
    </lineage>
</organism>
<feature type="domain" description="ABC transporter" evidence="5">
    <location>
        <begin position="5"/>
        <end position="234"/>
    </location>
</feature>
<dbReference type="EMBL" id="JBBLZC010000030">
    <property type="protein sequence ID" value="MEK0085607.1"/>
    <property type="molecule type" value="Genomic_DNA"/>
</dbReference>
<dbReference type="GO" id="GO:0005524">
    <property type="term" value="F:ATP binding"/>
    <property type="evidence" value="ECO:0007669"/>
    <property type="project" value="UniProtKB-KW"/>
</dbReference>
<evidence type="ECO:0000256" key="1">
    <source>
        <dbReference type="ARBA" id="ARBA00005417"/>
    </source>
</evidence>
<gene>
    <name evidence="6" type="ORF">U1T56_20835</name>
</gene>
<keyword evidence="2" id="KW-0813">Transport</keyword>
<dbReference type="SMART" id="SM00382">
    <property type="entry name" value="AAA"/>
    <property type="match status" value="1"/>
</dbReference>
<evidence type="ECO:0000256" key="3">
    <source>
        <dbReference type="ARBA" id="ARBA00022741"/>
    </source>
</evidence>
<keyword evidence="7" id="KW-1185">Reference proteome</keyword>
<keyword evidence="3" id="KW-0547">Nucleotide-binding</keyword>
<dbReference type="SUPFAM" id="SSF52540">
    <property type="entry name" value="P-loop containing nucleoside triphosphate hydrolases"/>
    <property type="match status" value="1"/>
</dbReference>
<dbReference type="InterPro" id="IPR027417">
    <property type="entry name" value="P-loop_NTPase"/>
</dbReference>
<comment type="similarity">
    <text evidence="1">Belongs to the ABC transporter superfamily.</text>
</comment>
<evidence type="ECO:0000313" key="6">
    <source>
        <dbReference type="EMBL" id="MEK0085607.1"/>
    </source>
</evidence>
<dbReference type="PANTHER" id="PTHR43335">
    <property type="entry name" value="ABC TRANSPORTER, ATP-BINDING PROTEIN"/>
    <property type="match status" value="1"/>
</dbReference>
<evidence type="ECO:0000256" key="4">
    <source>
        <dbReference type="ARBA" id="ARBA00022840"/>
    </source>
</evidence>